<keyword evidence="5" id="KW-1003">Cell membrane</keyword>
<dbReference type="CDD" id="cd05387">
    <property type="entry name" value="BY-kinase"/>
    <property type="match status" value="1"/>
</dbReference>
<dbReference type="Pfam" id="PF13807">
    <property type="entry name" value="GNVR"/>
    <property type="match status" value="1"/>
</dbReference>
<keyword evidence="9" id="KW-0547">Nucleotide-binding</keyword>
<evidence type="ECO:0000256" key="15">
    <source>
        <dbReference type="ARBA" id="ARBA00051245"/>
    </source>
</evidence>
<dbReference type="InterPro" id="IPR050445">
    <property type="entry name" value="Bact_polysacc_biosynth/exp"/>
</dbReference>
<keyword evidence="11" id="KW-0067">ATP-binding</keyword>
<dbReference type="InterPro" id="IPR027417">
    <property type="entry name" value="P-loop_NTPase"/>
</dbReference>
<dbReference type="EMBL" id="PJRP01000005">
    <property type="protein sequence ID" value="PLQ00168.1"/>
    <property type="molecule type" value="Genomic_DNA"/>
</dbReference>
<evidence type="ECO:0000256" key="6">
    <source>
        <dbReference type="ARBA" id="ARBA00022519"/>
    </source>
</evidence>
<feature type="transmembrane region" description="Helical" evidence="17">
    <location>
        <begin position="27"/>
        <end position="47"/>
    </location>
</feature>
<evidence type="ECO:0000313" key="21">
    <source>
        <dbReference type="EMBL" id="PLQ00168.1"/>
    </source>
</evidence>
<evidence type="ECO:0000313" key="22">
    <source>
        <dbReference type="Proteomes" id="UP000234341"/>
    </source>
</evidence>
<comment type="similarity">
    <text evidence="3">Belongs to the etk/wzc family.</text>
</comment>
<feature type="transmembrane region" description="Helical" evidence="17">
    <location>
        <begin position="444"/>
        <end position="469"/>
    </location>
</feature>
<keyword evidence="13 17" id="KW-0472">Membrane</keyword>
<keyword evidence="7" id="KW-0808">Transferase</keyword>
<feature type="domain" description="Polysaccharide chain length determinant N-terminal" evidence="18">
    <location>
        <begin position="15"/>
        <end position="105"/>
    </location>
</feature>
<name>A0A2N5CD96_9BURK</name>
<dbReference type="InterPro" id="IPR025669">
    <property type="entry name" value="AAA_dom"/>
</dbReference>
<evidence type="ECO:0000256" key="7">
    <source>
        <dbReference type="ARBA" id="ARBA00022679"/>
    </source>
</evidence>
<evidence type="ECO:0000256" key="8">
    <source>
        <dbReference type="ARBA" id="ARBA00022692"/>
    </source>
</evidence>
<keyword evidence="8 17" id="KW-0812">Transmembrane</keyword>
<dbReference type="SUPFAM" id="SSF52540">
    <property type="entry name" value="P-loop containing nucleoside triphosphate hydrolases"/>
    <property type="match status" value="1"/>
</dbReference>
<dbReference type="AlphaFoldDB" id="A0A2N5CD96"/>
<sequence>MPSTQTGLPDPRGPITLAGLLDAMGRYRWAVAAIVLAWLMAGARFAFLAQPVYKADMLIQLDDGATSSSARGWLGDVAALFDIKSSASAEAQIIASRLVVTRAVDVLQRHVDIAPRRLPLIGELATSVDGASGWPGWLGLSGYAWGSATAKVASFEVPSVLEGRPFRLIRISARTWQFSGPGLAVPVQGEIGVERVVASSAGDIRLLVSALDAAPGTPFTLYRRSRQKVVDEVRSLLAVQERVKQSGMIVATLKGHDPGQVGALLREIGAQYIRQNVERKAAEAAQSLDFLDVQLPKLKQQLELVQDRYTTMNVDYGIIDLPEEVKLSLKSAADAQTKLMLLLQKRDELATRFTSAHPAMVAIARQIAAVREQKQGLDHTVKRLPALQQRAAELKLDMRVATDLYTVLLGSTQQLQLLKAGRVASARIVDVAMTPDTPVRRNRVVMMVVALLGGLICGTGFAYVMSWLLGAVSEADDIEGALGIGVLGTMPQSAQQSRLVATAEKGQQRLLALAAPSDPAIESLRSLRTALMLSNASRDKNVLMITAAEPSAGKSFLAANLAAVLGASGQRVLLVDADVHRGYLHESFGVPQSPGLSDFLAGEVKLDDIVHAGPAPGVDLITGGTMRAQADDYFIGAGLAPVLDACRADYAWIIVDTPPILAVADTTMLTRHANVLWLVARAGQSRLGDLRESCKRLRVCGLAPTAVILNGVVQRLGRYGATYCTYGGYRAERGS</sequence>
<dbReference type="PANTHER" id="PTHR32309">
    <property type="entry name" value="TYROSINE-PROTEIN KINASE"/>
    <property type="match status" value="1"/>
</dbReference>
<evidence type="ECO:0000256" key="12">
    <source>
        <dbReference type="ARBA" id="ARBA00022989"/>
    </source>
</evidence>
<dbReference type="Proteomes" id="UP000234341">
    <property type="component" value="Unassembled WGS sequence"/>
</dbReference>
<dbReference type="InterPro" id="IPR032807">
    <property type="entry name" value="GNVR"/>
</dbReference>
<evidence type="ECO:0000256" key="1">
    <source>
        <dbReference type="ARBA" id="ARBA00004429"/>
    </source>
</evidence>
<evidence type="ECO:0000259" key="19">
    <source>
        <dbReference type="Pfam" id="PF13614"/>
    </source>
</evidence>
<dbReference type="EC" id="2.7.10.2" evidence="4"/>
<dbReference type="Pfam" id="PF23607">
    <property type="entry name" value="WZC_N"/>
    <property type="match status" value="1"/>
</dbReference>
<comment type="subcellular location">
    <subcellularLocation>
        <location evidence="1">Cell inner membrane</location>
        <topology evidence="1">Multi-pass membrane protein</topology>
    </subcellularLocation>
</comment>
<keyword evidence="16" id="KW-0175">Coiled coil</keyword>
<protein>
    <recommendedName>
        <fullName evidence="4">non-specific protein-tyrosine kinase</fullName>
        <ecNumber evidence="4">2.7.10.2</ecNumber>
    </recommendedName>
</protein>
<dbReference type="Pfam" id="PF13614">
    <property type="entry name" value="AAA_31"/>
    <property type="match status" value="1"/>
</dbReference>
<evidence type="ECO:0000256" key="3">
    <source>
        <dbReference type="ARBA" id="ARBA00008883"/>
    </source>
</evidence>
<dbReference type="InterPro" id="IPR005702">
    <property type="entry name" value="Wzc-like_C"/>
</dbReference>
<evidence type="ECO:0000259" key="20">
    <source>
        <dbReference type="Pfam" id="PF13807"/>
    </source>
</evidence>
<comment type="similarity">
    <text evidence="2">Belongs to the CpsD/CapB family.</text>
</comment>
<evidence type="ECO:0000256" key="10">
    <source>
        <dbReference type="ARBA" id="ARBA00022777"/>
    </source>
</evidence>
<dbReference type="InterPro" id="IPR003856">
    <property type="entry name" value="LPS_length_determ_N"/>
</dbReference>
<gene>
    <name evidence="21" type="ORF">CYJ10_12940</name>
</gene>
<feature type="coiled-coil region" evidence="16">
    <location>
        <begin position="274"/>
        <end position="308"/>
    </location>
</feature>
<evidence type="ECO:0000256" key="2">
    <source>
        <dbReference type="ARBA" id="ARBA00007316"/>
    </source>
</evidence>
<feature type="domain" description="AAA" evidence="19">
    <location>
        <begin position="552"/>
        <end position="676"/>
    </location>
</feature>
<dbReference type="Gene3D" id="3.40.50.300">
    <property type="entry name" value="P-loop containing nucleotide triphosphate hydrolases"/>
    <property type="match status" value="1"/>
</dbReference>
<dbReference type="OrthoDB" id="9808257at2"/>
<dbReference type="PANTHER" id="PTHR32309:SF13">
    <property type="entry name" value="FERRIC ENTEROBACTIN TRANSPORT PROTEIN FEPE"/>
    <property type="match status" value="1"/>
</dbReference>
<evidence type="ECO:0000256" key="4">
    <source>
        <dbReference type="ARBA" id="ARBA00011903"/>
    </source>
</evidence>
<accession>A0A2N5CD96</accession>
<comment type="caution">
    <text evidence="21">The sequence shown here is derived from an EMBL/GenBank/DDBJ whole genome shotgun (WGS) entry which is preliminary data.</text>
</comment>
<keyword evidence="12 17" id="KW-1133">Transmembrane helix</keyword>
<keyword evidence="14" id="KW-0829">Tyrosine-protein kinase</keyword>
<dbReference type="GO" id="GO:0005886">
    <property type="term" value="C:plasma membrane"/>
    <property type="evidence" value="ECO:0007669"/>
    <property type="project" value="UniProtKB-SubCell"/>
</dbReference>
<proteinExistence type="inferred from homology"/>
<organism evidence="21 22">
    <name type="scientific">Cupriavidus pauculus</name>
    <dbReference type="NCBI Taxonomy" id="82633"/>
    <lineage>
        <taxon>Bacteria</taxon>
        <taxon>Pseudomonadati</taxon>
        <taxon>Pseudomonadota</taxon>
        <taxon>Betaproteobacteria</taxon>
        <taxon>Burkholderiales</taxon>
        <taxon>Burkholderiaceae</taxon>
        <taxon>Cupriavidus</taxon>
    </lineage>
</organism>
<evidence type="ECO:0000256" key="17">
    <source>
        <dbReference type="SAM" id="Phobius"/>
    </source>
</evidence>
<comment type="catalytic activity">
    <reaction evidence="15">
        <text>L-tyrosyl-[protein] + ATP = O-phospho-L-tyrosyl-[protein] + ADP + H(+)</text>
        <dbReference type="Rhea" id="RHEA:10596"/>
        <dbReference type="Rhea" id="RHEA-COMP:10136"/>
        <dbReference type="Rhea" id="RHEA-COMP:20101"/>
        <dbReference type="ChEBI" id="CHEBI:15378"/>
        <dbReference type="ChEBI" id="CHEBI:30616"/>
        <dbReference type="ChEBI" id="CHEBI:46858"/>
        <dbReference type="ChEBI" id="CHEBI:61978"/>
        <dbReference type="ChEBI" id="CHEBI:456216"/>
        <dbReference type="EC" id="2.7.10.2"/>
    </reaction>
</comment>
<evidence type="ECO:0000256" key="5">
    <source>
        <dbReference type="ARBA" id="ARBA00022475"/>
    </source>
</evidence>
<evidence type="ECO:0000256" key="14">
    <source>
        <dbReference type="ARBA" id="ARBA00023137"/>
    </source>
</evidence>
<dbReference type="Pfam" id="PF02706">
    <property type="entry name" value="Wzz"/>
    <property type="match status" value="1"/>
</dbReference>
<evidence type="ECO:0000259" key="18">
    <source>
        <dbReference type="Pfam" id="PF02706"/>
    </source>
</evidence>
<dbReference type="GO" id="GO:0004713">
    <property type="term" value="F:protein tyrosine kinase activity"/>
    <property type="evidence" value="ECO:0007669"/>
    <property type="project" value="TreeGrafter"/>
</dbReference>
<evidence type="ECO:0000256" key="16">
    <source>
        <dbReference type="SAM" id="Coils"/>
    </source>
</evidence>
<evidence type="ECO:0000256" key="9">
    <source>
        <dbReference type="ARBA" id="ARBA00022741"/>
    </source>
</evidence>
<reference evidence="21 22" key="1">
    <citation type="submission" date="2017-12" db="EMBL/GenBank/DDBJ databases">
        <title>Genome sequence of the active heterotrophic nitrifier-denitrifier, Cupriavidus pauculus UM1.</title>
        <authorList>
            <person name="Putonti C."/>
            <person name="Castignetti D."/>
        </authorList>
    </citation>
    <scope>NUCLEOTIDE SEQUENCE [LARGE SCALE GENOMIC DNA]</scope>
    <source>
        <strain evidence="21 22">UM1</strain>
    </source>
</reference>
<feature type="domain" description="Tyrosine-protein kinase G-rich" evidence="20">
    <location>
        <begin position="387"/>
        <end position="464"/>
    </location>
</feature>
<keyword evidence="6" id="KW-0997">Cell inner membrane</keyword>
<evidence type="ECO:0000256" key="11">
    <source>
        <dbReference type="ARBA" id="ARBA00022840"/>
    </source>
</evidence>
<evidence type="ECO:0000256" key="13">
    <source>
        <dbReference type="ARBA" id="ARBA00023136"/>
    </source>
</evidence>
<keyword evidence="10 21" id="KW-0418">Kinase</keyword>